<feature type="transmembrane region" description="Helical" evidence="1">
    <location>
        <begin position="44"/>
        <end position="62"/>
    </location>
</feature>
<gene>
    <name evidence="2" type="ORF">NG824_09410</name>
</gene>
<proteinExistence type="predicted"/>
<evidence type="ECO:0000313" key="2">
    <source>
        <dbReference type="EMBL" id="UYK90577.1"/>
    </source>
</evidence>
<protein>
    <submittedName>
        <fullName evidence="2">Uncharacterized protein</fullName>
    </submittedName>
</protein>
<dbReference type="AlphaFoldDB" id="A0AA46SXZ2"/>
<organism evidence="2 3">
    <name type="scientific">Xanthomonas sacchari</name>
    <dbReference type="NCBI Taxonomy" id="56458"/>
    <lineage>
        <taxon>Bacteria</taxon>
        <taxon>Pseudomonadati</taxon>
        <taxon>Pseudomonadota</taxon>
        <taxon>Gammaproteobacteria</taxon>
        <taxon>Lysobacterales</taxon>
        <taxon>Lysobacteraceae</taxon>
        <taxon>Xanthomonas</taxon>
    </lineage>
</organism>
<sequence>MRIEVRIRQSEIRFRSGIKLILFVAVAASIAWIINVLWLAKLLLFFALFFSAVTVFEFFNAWRLRKRLQ</sequence>
<dbReference type="EMBL" id="CP099534">
    <property type="protein sequence ID" value="UYK90577.1"/>
    <property type="molecule type" value="Genomic_DNA"/>
</dbReference>
<keyword evidence="1" id="KW-0472">Membrane</keyword>
<evidence type="ECO:0000313" key="3">
    <source>
        <dbReference type="Proteomes" id="UP001164392"/>
    </source>
</evidence>
<feature type="transmembrane region" description="Helical" evidence="1">
    <location>
        <begin position="20"/>
        <end position="38"/>
    </location>
</feature>
<keyword evidence="1" id="KW-1133">Transmembrane helix</keyword>
<dbReference type="RefSeq" id="WP_152236854.1">
    <property type="nucleotide sequence ID" value="NZ_CP099530.1"/>
</dbReference>
<accession>A0AA46SXZ2</accession>
<evidence type="ECO:0000256" key="1">
    <source>
        <dbReference type="SAM" id="Phobius"/>
    </source>
</evidence>
<name>A0AA46SXZ2_9XANT</name>
<keyword evidence="1" id="KW-0812">Transmembrane</keyword>
<reference evidence="2" key="1">
    <citation type="submission" date="2022-06" db="EMBL/GenBank/DDBJ databases">
        <title>Dynamics of rice microbiomes reveals core vertical transmitted seed endophytes.</title>
        <authorList>
            <person name="Liao K."/>
            <person name="Zhang X."/>
        </authorList>
    </citation>
    <scope>NUCLEOTIDE SEQUENCE</scope>
    <source>
        <strain evidence="2">JR3-14</strain>
    </source>
</reference>
<dbReference type="Proteomes" id="UP001164392">
    <property type="component" value="Chromosome"/>
</dbReference>